<dbReference type="PANTHER" id="PTHR47933:SF45">
    <property type="entry name" value="PENTACOTRIPEPTIDE-REPEAT REGION OF PRORP DOMAIN-CONTAINING PROTEIN"/>
    <property type="match status" value="1"/>
</dbReference>
<name>A0AAJ6XV95_POPEU</name>
<keyword evidence="4" id="KW-1185">Reference proteome</keyword>
<dbReference type="InterPro" id="IPR051240">
    <property type="entry name" value="Mito_RNA-Proc/Resp"/>
</dbReference>
<dbReference type="Pfam" id="PF12854">
    <property type="entry name" value="PPR_1"/>
    <property type="match status" value="1"/>
</dbReference>
<feature type="repeat" description="PPR" evidence="3">
    <location>
        <begin position="172"/>
        <end position="206"/>
    </location>
</feature>
<dbReference type="Gene3D" id="1.25.40.10">
    <property type="entry name" value="Tetratricopeptide repeat domain"/>
    <property type="match status" value="2"/>
</dbReference>
<accession>A0AAJ6XV95</accession>
<proteinExistence type="inferred from homology"/>
<dbReference type="Pfam" id="PF13041">
    <property type="entry name" value="PPR_2"/>
    <property type="match status" value="1"/>
</dbReference>
<organism evidence="4 5">
    <name type="scientific">Populus euphratica</name>
    <name type="common">Euphrates poplar</name>
    <dbReference type="NCBI Taxonomy" id="75702"/>
    <lineage>
        <taxon>Eukaryota</taxon>
        <taxon>Viridiplantae</taxon>
        <taxon>Streptophyta</taxon>
        <taxon>Embryophyta</taxon>
        <taxon>Tracheophyta</taxon>
        <taxon>Spermatophyta</taxon>
        <taxon>Magnoliopsida</taxon>
        <taxon>eudicotyledons</taxon>
        <taxon>Gunneridae</taxon>
        <taxon>Pentapetalae</taxon>
        <taxon>rosids</taxon>
        <taxon>fabids</taxon>
        <taxon>Malpighiales</taxon>
        <taxon>Salicaceae</taxon>
        <taxon>Saliceae</taxon>
        <taxon>Populus</taxon>
    </lineage>
</organism>
<protein>
    <submittedName>
        <fullName evidence="5">Pentatricopeptide repeat-containing protein At1g12700, mitochondrial</fullName>
    </submittedName>
</protein>
<dbReference type="NCBIfam" id="TIGR00756">
    <property type="entry name" value="PPR"/>
    <property type="match status" value="5"/>
</dbReference>
<reference evidence="5" key="1">
    <citation type="submission" date="2025-08" db="UniProtKB">
        <authorList>
            <consortium name="RefSeq"/>
        </authorList>
    </citation>
    <scope>IDENTIFICATION</scope>
</reference>
<keyword evidence="2" id="KW-0677">Repeat</keyword>
<feature type="repeat" description="PPR" evidence="3">
    <location>
        <begin position="36"/>
        <end position="70"/>
    </location>
</feature>
<sequence length="270" mass="30330">MFLSVITFRAGLCKRIVPLITHKALDIVIGEGCATNLLSYSIFINGHCKSRSKDDAKSLLVEMSEKELTADTVKKQGLCPVGRPREPPKLFNVMCSHGLLPDLITYSILLDGLFKNGHLDEALKLLWSTQEKKLEPNIVLYTILIEGMFISGEHEVAKELFFKLSADGIRPAVRTYDVMIKGLPKEGLSDEAYELFRKMEDDGFLPDSSSIIQGFLQNRDSSTAIRLVHEMVSKRFSADLPTFQMLLDLESHDEIISRFMTGSSQGRKMK</sequence>
<dbReference type="KEGG" id="peu:105131338"/>
<feature type="repeat" description="PPR" evidence="3">
    <location>
        <begin position="102"/>
        <end position="136"/>
    </location>
</feature>
<dbReference type="InterPro" id="IPR002885">
    <property type="entry name" value="PPR_rpt"/>
</dbReference>
<dbReference type="PROSITE" id="PS51375">
    <property type="entry name" value="PPR"/>
    <property type="match status" value="4"/>
</dbReference>
<dbReference type="Proteomes" id="UP000694918">
    <property type="component" value="Unplaced"/>
</dbReference>
<evidence type="ECO:0000313" key="5">
    <source>
        <dbReference type="RefSeq" id="XP_011032562.1"/>
    </source>
</evidence>
<dbReference type="RefSeq" id="XP_011032562.1">
    <property type="nucleotide sequence ID" value="XM_011034260.1"/>
</dbReference>
<evidence type="ECO:0000256" key="1">
    <source>
        <dbReference type="ARBA" id="ARBA00007626"/>
    </source>
</evidence>
<dbReference type="PANTHER" id="PTHR47933">
    <property type="entry name" value="PENTATRICOPEPTIDE REPEAT-CONTAINING PROTEIN 1, MITOCHONDRIAL"/>
    <property type="match status" value="1"/>
</dbReference>
<comment type="similarity">
    <text evidence="1">Belongs to the PPR family. P subfamily.</text>
</comment>
<evidence type="ECO:0000313" key="4">
    <source>
        <dbReference type="Proteomes" id="UP000694918"/>
    </source>
</evidence>
<dbReference type="GO" id="GO:0003729">
    <property type="term" value="F:mRNA binding"/>
    <property type="evidence" value="ECO:0007669"/>
    <property type="project" value="TreeGrafter"/>
</dbReference>
<feature type="repeat" description="PPR" evidence="3">
    <location>
        <begin position="137"/>
        <end position="171"/>
    </location>
</feature>
<dbReference type="InterPro" id="IPR011990">
    <property type="entry name" value="TPR-like_helical_dom_sf"/>
</dbReference>
<evidence type="ECO:0000256" key="2">
    <source>
        <dbReference type="ARBA" id="ARBA00022737"/>
    </source>
</evidence>
<dbReference type="AlphaFoldDB" id="A0AAJ6XV95"/>
<dbReference type="GeneID" id="105131338"/>
<gene>
    <name evidence="5" type="primary">LOC105131338</name>
</gene>
<dbReference type="Pfam" id="PF01535">
    <property type="entry name" value="PPR"/>
    <property type="match status" value="2"/>
</dbReference>
<evidence type="ECO:0000256" key="3">
    <source>
        <dbReference type="PROSITE-ProRule" id="PRU00708"/>
    </source>
</evidence>